<dbReference type="Proteomes" id="UP001497497">
    <property type="component" value="Unassembled WGS sequence"/>
</dbReference>
<evidence type="ECO:0000313" key="3">
    <source>
        <dbReference type="Proteomes" id="UP001497497"/>
    </source>
</evidence>
<organism evidence="2 3">
    <name type="scientific">Lymnaea stagnalis</name>
    <name type="common">Great pond snail</name>
    <name type="synonym">Helix stagnalis</name>
    <dbReference type="NCBI Taxonomy" id="6523"/>
    <lineage>
        <taxon>Eukaryota</taxon>
        <taxon>Metazoa</taxon>
        <taxon>Spiralia</taxon>
        <taxon>Lophotrochozoa</taxon>
        <taxon>Mollusca</taxon>
        <taxon>Gastropoda</taxon>
        <taxon>Heterobranchia</taxon>
        <taxon>Euthyneura</taxon>
        <taxon>Panpulmonata</taxon>
        <taxon>Hygrophila</taxon>
        <taxon>Lymnaeoidea</taxon>
        <taxon>Lymnaeidae</taxon>
        <taxon>Lymnaea</taxon>
    </lineage>
</organism>
<dbReference type="Pfam" id="PF02214">
    <property type="entry name" value="BTB_2"/>
    <property type="match status" value="1"/>
</dbReference>
<protein>
    <recommendedName>
        <fullName evidence="1">KHA domain-containing protein</fullName>
    </recommendedName>
</protein>
<dbReference type="PANTHER" id="PTHR14136:SF17">
    <property type="entry name" value="BTB_POZ DOMAIN-CONTAINING PROTEIN KCTD9"/>
    <property type="match status" value="1"/>
</dbReference>
<dbReference type="InterPro" id="IPR003131">
    <property type="entry name" value="T1-type_BTB"/>
</dbReference>
<proteinExistence type="predicted"/>
<dbReference type="InterPro" id="IPR051082">
    <property type="entry name" value="Pentapeptide-BTB/POZ_domain"/>
</dbReference>
<dbReference type="SUPFAM" id="SSF89837">
    <property type="entry name" value="Doublecortin (DC)"/>
    <property type="match status" value="1"/>
</dbReference>
<dbReference type="InterPro" id="IPR036572">
    <property type="entry name" value="Doublecortin_dom_sf"/>
</dbReference>
<dbReference type="InterPro" id="IPR021789">
    <property type="entry name" value="KHA_dom"/>
</dbReference>
<dbReference type="SUPFAM" id="SSF54695">
    <property type="entry name" value="POZ domain"/>
    <property type="match status" value="1"/>
</dbReference>
<dbReference type="InterPro" id="IPR011333">
    <property type="entry name" value="SKP1/BTB/POZ_sf"/>
</dbReference>
<dbReference type="SUPFAM" id="SSF141571">
    <property type="entry name" value="Pentapeptide repeat-like"/>
    <property type="match status" value="1"/>
</dbReference>
<reference evidence="2 3" key="1">
    <citation type="submission" date="2024-04" db="EMBL/GenBank/DDBJ databases">
        <authorList>
            <consortium name="Genoscope - CEA"/>
            <person name="William W."/>
        </authorList>
    </citation>
    <scope>NUCLEOTIDE SEQUENCE [LARGE SCALE GENOMIC DNA]</scope>
</reference>
<dbReference type="Pfam" id="PF00805">
    <property type="entry name" value="Pentapeptide"/>
    <property type="match status" value="3"/>
</dbReference>
<dbReference type="EMBL" id="CAXITT010000001">
    <property type="protein sequence ID" value="CAL1525959.1"/>
    <property type="molecule type" value="Genomic_DNA"/>
</dbReference>
<name>A0AAV2H118_LYMST</name>
<dbReference type="InterPro" id="IPR000210">
    <property type="entry name" value="BTB/POZ_dom"/>
</dbReference>
<dbReference type="FunFam" id="2.160.20.80:FF:000002">
    <property type="entry name" value="Potassium channel tetramerization domain-containing 9a"/>
    <property type="match status" value="1"/>
</dbReference>
<dbReference type="GO" id="GO:0035556">
    <property type="term" value="P:intracellular signal transduction"/>
    <property type="evidence" value="ECO:0007669"/>
    <property type="project" value="InterPro"/>
</dbReference>
<evidence type="ECO:0000259" key="1">
    <source>
        <dbReference type="PROSITE" id="PS51490"/>
    </source>
</evidence>
<dbReference type="InterPro" id="IPR001646">
    <property type="entry name" value="5peptide_repeat"/>
</dbReference>
<dbReference type="SMART" id="SM00225">
    <property type="entry name" value="BTB"/>
    <property type="match status" value="1"/>
</dbReference>
<dbReference type="PROSITE" id="PS51490">
    <property type="entry name" value="KHA"/>
    <property type="match status" value="1"/>
</dbReference>
<accession>A0AAV2H118</accession>
<dbReference type="Gene3D" id="3.30.710.10">
    <property type="entry name" value="Potassium Channel Kv1.1, Chain A"/>
    <property type="match status" value="1"/>
</dbReference>
<dbReference type="GO" id="GO:0051260">
    <property type="term" value="P:protein homooligomerization"/>
    <property type="evidence" value="ECO:0007669"/>
    <property type="project" value="InterPro"/>
</dbReference>
<comment type="caution">
    <text evidence="2">The sequence shown here is derived from an EMBL/GenBank/DDBJ whole genome shotgun (WGS) entry which is preliminary data.</text>
</comment>
<dbReference type="CDD" id="cd18368">
    <property type="entry name" value="BTB_POZ_KCTD9"/>
    <property type="match status" value="1"/>
</dbReference>
<dbReference type="Gene3D" id="2.160.20.80">
    <property type="entry name" value="E3 ubiquitin-protein ligase SopA"/>
    <property type="match status" value="2"/>
</dbReference>
<evidence type="ECO:0000313" key="2">
    <source>
        <dbReference type="EMBL" id="CAL1525959.1"/>
    </source>
</evidence>
<sequence length="424" mass="46874">MMRITVYRNGSLTNGKVVAVKDTMENLMENIGEKLGCTVTCLYNHLGGCIDDIAIIRDDDLLFASEGEPFIYTLTQLQSHVTDVPVLIPQSLSVGRTSNALSSDTGLTHISEQADATVAKSDWVTLNVGGKLFTTTRGTLTRFDGDSMLARMFSTDKEIEWYSRMDESGAYLIDRSPLYFEPILNYLRHGRLILDKFVNPEGVLEEAKFFGLSSLIETLEEMIEREQLPDDNTPITRRDLILRLLATPTNQELRCQGMNFSGANLSKLDLRYINFKYAILKNANLSGANLSFCNFERADLCKAFIDSANLMGVKMLCANLEGTSMRGCYFEDPAGSRASMEGALMKNVDLEGSHMAGVNLRVATLKNANLQNCDLRGAILAGADLENCDLTGCDLQEANLRGANLKGATFELMLHPLHMAQTVR</sequence>
<dbReference type="Pfam" id="PF11834">
    <property type="entry name" value="KHA"/>
    <property type="match status" value="1"/>
</dbReference>
<dbReference type="Gene3D" id="6.10.140.750">
    <property type="match status" value="1"/>
</dbReference>
<feature type="domain" description="KHA" evidence="1">
    <location>
        <begin position="3"/>
        <end position="82"/>
    </location>
</feature>
<gene>
    <name evidence="2" type="ORF">GSLYS_00000136001</name>
</gene>
<dbReference type="PANTHER" id="PTHR14136">
    <property type="entry name" value="BTB_POZ DOMAIN-CONTAINING PROTEIN KCTD9"/>
    <property type="match status" value="1"/>
</dbReference>
<keyword evidence="3" id="KW-1185">Reference proteome</keyword>
<dbReference type="AlphaFoldDB" id="A0AAV2H118"/>